<feature type="binding site" evidence="10">
    <location>
        <position position="553"/>
    </location>
    <ligand>
        <name>[4Fe-4S] cluster</name>
        <dbReference type="ChEBI" id="CHEBI:49883"/>
        <note>4Fe-4S-S-AdoMet</note>
    </ligand>
</feature>
<dbReference type="PANTHER" id="PTHR30557:SF1">
    <property type="entry name" value="PHOSPHOMETHYLPYRIMIDINE SYNTHASE, CHLOROPLASTIC"/>
    <property type="match status" value="1"/>
</dbReference>
<evidence type="ECO:0000256" key="10">
    <source>
        <dbReference type="HAMAP-Rule" id="MF_00089"/>
    </source>
</evidence>
<dbReference type="EC" id="4.1.99.17" evidence="10"/>
<dbReference type="Proteomes" id="UP000610124">
    <property type="component" value="Unassembled WGS sequence"/>
</dbReference>
<feature type="binding site" evidence="10">
    <location>
        <position position="465"/>
    </location>
    <ligand>
        <name>Zn(2+)</name>
        <dbReference type="ChEBI" id="CHEBI:29105"/>
    </ligand>
</feature>
<feature type="compositionally biased region" description="Basic and acidic residues" evidence="11">
    <location>
        <begin position="30"/>
        <end position="43"/>
    </location>
</feature>
<feature type="domain" description="ThiC-associated" evidence="12">
    <location>
        <begin position="24"/>
        <end position="91"/>
    </location>
</feature>
<dbReference type="GO" id="GO:0005829">
    <property type="term" value="C:cytosol"/>
    <property type="evidence" value="ECO:0007669"/>
    <property type="project" value="TreeGrafter"/>
</dbReference>
<dbReference type="GeneID" id="97484858"/>
<dbReference type="FunFam" id="3.20.20.540:FF:000001">
    <property type="entry name" value="Phosphomethylpyrimidine synthase"/>
    <property type="match status" value="1"/>
</dbReference>
<dbReference type="EMBL" id="JPRF03000033">
    <property type="protein sequence ID" value="OEV35519.1"/>
    <property type="molecule type" value="Genomic_DNA"/>
</dbReference>
<dbReference type="Proteomes" id="UP000037395">
    <property type="component" value="Unassembled WGS sequence"/>
</dbReference>
<dbReference type="PANTHER" id="PTHR30557">
    <property type="entry name" value="THIAMINE BIOSYNTHESIS PROTEIN THIC"/>
    <property type="match status" value="1"/>
</dbReference>
<feature type="binding site" evidence="10">
    <location>
        <position position="401"/>
    </location>
    <ligand>
        <name>Zn(2+)</name>
        <dbReference type="ChEBI" id="CHEBI:29105"/>
    </ligand>
</feature>
<keyword evidence="4 10" id="KW-0479">Metal-binding</keyword>
<reference evidence="14 15" key="2">
    <citation type="submission" date="2014-07" db="EMBL/GenBank/DDBJ databases">
        <authorList>
            <person name="Zhang J.E."/>
            <person name="Yang H."/>
            <person name="Guo J."/>
            <person name="Deng Z."/>
            <person name="Luo H."/>
            <person name="Luo M."/>
            <person name="Zhao B."/>
        </authorList>
    </citation>
    <scope>NUCLEOTIDE SEQUENCE [LARGE SCALE GENOMIC DNA]</scope>
    <source>
        <strain evidence="14">ATCC 10762</strain>
        <strain evidence="15">ATCC 10762 / DSM 40127 / CCM 3239 / JCM 4008 / LMG 5968 / NBRC 12843 / NCIMB 8234 / A-377</strain>
    </source>
</reference>
<comment type="catalytic activity">
    <reaction evidence="10">
        <text>5-amino-1-(5-phospho-beta-D-ribosyl)imidazole + S-adenosyl-L-methionine = 4-amino-2-methyl-5-(phosphooxymethyl)pyrimidine + CO + 5'-deoxyadenosine + formate + L-methionine + 3 H(+)</text>
        <dbReference type="Rhea" id="RHEA:24840"/>
        <dbReference type="ChEBI" id="CHEBI:15378"/>
        <dbReference type="ChEBI" id="CHEBI:15740"/>
        <dbReference type="ChEBI" id="CHEBI:17245"/>
        <dbReference type="ChEBI" id="CHEBI:17319"/>
        <dbReference type="ChEBI" id="CHEBI:57844"/>
        <dbReference type="ChEBI" id="CHEBI:58354"/>
        <dbReference type="ChEBI" id="CHEBI:59789"/>
        <dbReference type="ChEBI" id="CHEBI:137981"/>
        <dbReference type="EC" id="4.1.99.17"/>
    </reaction>
</comment>
<feature type="binding site" evidence="10">
    <location>
        <position position="232"/>
    </location>
    <ligand>
        <name>substrate</name>
    </ligand>
</feature>
<feature type="binding site" evidence="10">
    <location>
        <position position="545"/>
    </location>
    <ligand>
        <name>[4Fe-4S] cluster</name>
        <dbReference type="ChEBI" id="CHEBI:49883"/>
        <note>4Fe-4S-S-AdoMet</note>
    </ligand>
</feature>
<dbReference type="OrthoDB" id="9805897at2"/>
<feature type="binding site" evidence="10">
    <location>
        <begin position="317"/>
        <end position="319"/>
    </location>
    <ligand>
        <name>substrate</name>
    </ligand>
</feature>
<dbReference type="KEGG" id="kau:B6264_11170"/>
<evidence type="ECO:0000256" key="11">
    <source>
        <dbReference type="SAM" id="MobiDB-lite"/>
    </source>
</evidence>
<evidence type="ECO:0000259" key="12">
    <source>
        <dbReference type="Pfam" id="PF13667"/>
    </source>
</evidence>
<feature type="binding site" evidence="10">
    <location>
        <position position="261"/>
    </location>
    <ligand>
        <name>substrate</name>
    </ligand>
</feature>
<evidence type="ECO:0000256" key="9">
    <source>
        <dbReference type="ARBA" id="ARBA00023239"/>
    </source>
</evidence>
<dbReference type="HAMAP" id="MF_00089">
    <property type="entry name" value="ThiC"/>
    <property type="match status" value="1"/>
</dbReference>
<organism evidence="14 15">
    <name type="scientific">Kitasatospora aureofaciens</name>
    <name type="common">Streptomyces aureofaciens</name>
    <dbReference type="NCBI Taxonomy" id="1894"/>
    <lineage>
        <taxon>Bacteria</taxon>
        <taxon>Bacillati</taxon>
        <taxon>Actinomycetota</taxon>
        <taxon>Actinomycetes</taxon>
        <taxon>Kitasatosporales</taxon>
        <taxon>Streptomycetaceae</taxon>
        <taxon>Kitasatospora</taxon>
    </lineage>
</organism>
<reference evidence="13" key="5">
    <citation type="submission" date="2020-09" db="EMBL/GenBank/DDBJ databases">
        <authorList>
            <person name="Sun Q."/>
            <person name="Ohkuma M."/>
        </authorList>
    </citation>
    <scope>NUCLEOTIDE SEQUENCE</scope>
    <source>
        <strain evidence="13">JCM 4434</strain>
    </source>
</reference>
<reference evidence="15" key="3">
    <citation type="submission" date="2016-08" db="EMBL/GenBank/DDBJ databases">
        <title>Sequencing, assembly and comparative genomics of S. aureofaciens ATCC 10762.</title>
        <authorList>
            <person name="Gradnigo J.S."/>
            <person name="Johnson N."/>
            <person name="Somerville G.A."/>
        </authorList>
    </citation>
    <scope>NUCLEOTIDE SEQUENCE [LARGE SCALE GENOMIC DNA]</scope>
    <source>
        <strain evidence="15">ATCC 10762 / DSM 40127 / CCM 3239 / JCM 4008 / LMG 5968 / NBRC 12843 / NCIMB 8234 / A-377</strain>
    </source>
</reference>
<dbReference type="InterPro" id="IPR038521">
    <property type="entry name" value="ThiC/Bza_core_dom"/>
</dbReference>
<feature type="region of interest" description="Disordered" evidence="11">
    <location>
        <begin position="1"/>
        <end position="47"/>
    </location>
</feature>
<dbReference type="InterPro" id="IPR037509">
    <property type="entry name" value="ThiC"/>
</dbReference>
<evidence type="ECO:0000256" key="1">
    <source>
        <dbReference type="ARBA" id="ARBA00003175"/>
    </source>
</evidence>
<dbReference type="NCBIfam" id="NF009895">
    <property type="entry name" value="PRK13352.1"/>
    <property type="match status" value="1"/>
</dbReference>
<evidence type="ECO:0000256" key="7">
    <source>
        <dbReference type="ARBA" id="ARBA00023004"/>
    </source>
</evidence>
<evidence type="ECO:0000256" key="4">
    <source>
        <dbReference type="ARBA" id="ARBA00022723"/>
    </source>
</evidence>
<dbReference type="NCBIfam" id="TIGR00190">
    <property type="entry name" value="thiC"/>
    <property type="match status" value="1"/>
</dbReference>
<dbReference type="Gene3D" id="3.20.20.540">
    <property type="entry name" value="Radical SAM ThiC family, central domain"/>
    <property type="match status" value="1"/>
</dbReference>
<dbReference type="Pfam" id="PF13667">
    <property type="entry name" value="ThiC-associated"/>
    <property type="match status" value="1"/>
</dbReference>
<dbReference type="UniPathway" id="UPA00060"/>
<dbReference type="Gene3D" id="6.10.250.620">
    <property type="match status" value="1"/>
</dbReference>
<feature type="binding site" evidence="10">
    <location>
        <position position="203"/>
    </location>
    <ligand>
        <name>substrate</name>
    </ligand>
</feature>
<evidence type="ECO:0000256" key="5">
    <source>
        <dbReference type="ARBA" id="ARBA00022833"/>
    </source>
</evidence>
<keyword evidence="2 10" id="KW-0004">4Fe-4S</keyword>
<keyword evidence="7 10" id="KW-0408">Iron</keyword>
<dbReference type="InterPro" id="IPR002817">
    <property type="entry name" value="ThiC/BzaA/B"/>
</dbReference>
<dbReference type="AlphaFoldDB" id="A0A1E7N4A0"/>
<dbReference type="EMBL" id="BMUB01000003">
    <property type="protein sequence ID" value="GGU66520.1"/>
    <property type="molecule type" value="Genomic_DNA"/>
</dbReference>
<evidence type="ECO:0000313" key="14">
    <source>
        <dbReference type="EMBL" id="OEV35519.1"/>
    </source>
</evidence>
<comment type="caution">
    <text evidence="14">The sequence shown here is derived from an EMBL/GenBank/DDBJ whole genome shotgun (WGS) entry which is preliminary data.</text>
</comment>
<comment type="similarity">
    <text evidence="10">Belongs to the ThiC family.</text>
</comment>
<keyword evidence="6 10" id="KW-0784">Thiamine biosynthesis</keyword>
<dbReference type="InterPro" id="IPR025747">
    <property type="entry name" value="ThiC-associated_dom"/>
</dbReference>
<dbReference type="Pfam" id="PF01964">
    <property type="entry name" value="ThiC_Rad_SAM"/>
    <property type="match status" value="1"/>
</dbReference>
<reference evidence="14" key="4">
    <citation type="submission" date="2016-08" db="EMBL/GenBank/DDBJ databases">
        <title>Sequencing, Assembly and Comparative Genomics of S. aureofaciens ATCC 10762.</title>
        <authorList>
            <person name="Gradnigo J.S."/>
            <person name="Johnson N."/>
            <person name="Somerville G.A."/>
        </authorList>
    </citation>
    <scope>NUCLEOTIDE SEQUENCE [LARGE SCALE GENOMIC DNA]</scope>
    <source>
        <strain evidence="14">ATCC 10762</strain>
    </source>
</reference>
<dbReference type="GO" id="GO:0008270">
    <property type="term" value="F:zinc ion binding"/>
    <property type="evidence" value="ECO:0007669"/>
    <property type="project" value="UniProtKB-UniRule"/>
</dbReference>
<dbReference type="SFLD" id="SFLDG01114">
    <property type="entry name" value="phosphomethylpyrimidine_syntha"/>
    <property type="match status" value="1"/>
</dbReference>
<evidence type="ECO:0000313" key="13">
    <source>
        <dbReference type="EMBL" id="GGU66520.1"/>
    </source>
</evidence>
<comment type="cofactor">
    <cofactor evidence="10">
        <name>[4Fe-4S] cluster</name>
        <dbReference type="ChEBI" id="CHEBI:49883"/>
    </cofactor>
    <text evidence="10">Binds 1 [4Fe-4S] cluster per subunit. The cluster is coordinated with 3 cysteines and an exchangeable S-adenosyl-L-methionine.</text>
</comment>
<dbReference type="GO" id="GO:0009228">
    <property type="term" value="P:thiamine biosynthetic process"/>
    <property type="evidence" value="ECO:0007669"/>
    <property type="project" value="UniProtKB-UniRule"/>
</dbReference>
<dbReference type="RefSeq" id="WP_030278196.1">
    <property type="nucleotide sequence ID" value="NZ_BMUB01000003.1"/>
</dbReference>
<gene>
    <name evidence="10 13" type="primary">thiC</name>
    <name evidence="13" type="ORF">GCM10010502_16970</name>
    <name evidence="14" type="ORF">HS99_0031980</name>
</gene>
<evidence type="ECO:0000256" key="8">
    <source>
        <dbReference type="ARBA" id="ARBA00023014"/>
    </source>
</evidence>
<feature type="binding site" evidence="10">
    <location>
        <position position="397"/>
    </location>
    <ligand>
        <name>substrate</name>
    </ligand>
</feature>
<protein>
    <recommendedName>
        <fullName evidence="10">Phosphomethylpyrimidine synthase</fullName>
        <ecNumber evidence="10">4.1.99.17</ecNumber>
    </recommendedName>
    <alternativeName>
        <fullName evidence="10">Hydroxymethylpyrimidine phosphate synthase</fullName>
        <shortName evidence="10">HMP-P synthase</shortName>
        <shortName evidence="10">HMP-phosphate synthase</shortName>
        <shortName evidence="10">HMPP synthase</shortName>
    </alternativeName>
    <alternativeName>
        <fullName evidence="10">Thiamine biosynthesis protein ThiC</fullName>
    </alternativeName>
</protein>
<dbReference type="STRING" id="1894.ADK78_24035"/>
<name>A0A1E7N4A0_KITAU</name>
<dbReference type="GO" id="GO:0009229">
    <property type="term" value="P:thiamine diphosphate biosynthetic process"/>
    <property type="evidence" value="ECO:0007669"/>
    <property type="project" value="UniProtKB-UniRule"/>
</dbReference>
<feature type="binding site" evidence="10">
    <location>
        <position position="424"/>
    </location>
    <ligand>
        <name>substrate</name>
    </ligand>
</feature>
<feature type="compositionally biased region" description="Low complexity" evidence="11">
    <location>
        <begin position="1"/>
        <end position="17"/>
    </location>
</feature>
<comment type="function">
    <text evidence="1 10">Catalyzes the synthesis of the hydroxymethylpyrimidine phosphate (HMP-P) moiety of thiamine from aminoimidazole ribotide (AIR) in a radical S-adenosyl-L-methionine (SAM)-dependent reaction.</text>
</comment>
<proteinExistence type="inferred from homology"/>
<sequence length="604" mass="66847">MTTFEAQPQSAQSAPSSERTGYPTPAWRKAYRDGSRPDLRVPYREVQLTNGRTVPLYDTSGPYTDPAYEPDVRRGLPALRDAWIRQRGDVEEYDGREARPEDDGIKHTSPRGGNLRNLDAVFPGRPRRPLRGRGGAAVTQLAYAKRGVVTPEMEFVALREGLEPEFVRAEVARGRAVIPVNVNHPEVEPAIIGTNFLVKINANIGNSAVTSSIEEEVEKMTWATRWGADTVMDLSTGRNIHTTREWILRNSPVPIGTVPLYQALEKVDGKAEELNWEVYRDTVIEQCEQGVDYMTVHAGVLLRYVPLTARRKTGIVSRGGSIMAAWCLAHHRENFLYTNFEELCDILATYDVTFSLGDGLRPGSIADANDEAQFAELQTLGELGRIARERDVQVMIEGPGHVPMNKIKENMDLQKEICDEAPFYTLGPLTTDVAPGYDHITSGIGAAMIAWWGTAMLCYVTPKEHLGLPNRDDVKTGVITYKIAAHAADLAKGHPGAQAWDDALSDARFEFRWEDQFNLALDPETARDFHDETLPAEPAKTAHFCSMCGPKFCSMKISQKIRDEHGDGSTAVSSEFDAEALAGMAEKSAEFAAQGNRVYLPLAD</sequence>
<evidence type="ECO:0000256" key="2">
    <source>
        <dbReference type="ARBA" id="ARBA00022485"/>
    </source>
</evidence>
<feature type="compositionally biased region" description="Basic and acidic residues" evidence="11">
    <location>
        <begin position="93"/>
        <end position="106"/>
    </location>
</feature>
<dbReference type="NCBIfam" id="NF006763">
    <property type="entry name" value="PRK09284.1"/>
    <property type="match status" value="1"/>
</dbReference>
<accession>A0A8H9LMT0</accession>
<dbReference type="SFLD" id="SFLDF00407">
    <property type="entry name" value="phosphomethylpyrimidine_syntha"/>
    <property type="match status" value="1"/>
</dbReference>
<keyword evidence="9 10" id="KW-0456">Lyase</keyword>
<accession>A0A1E7N4A0</accession>
<evidence type="ECO:0000313" key="15">
    <source>
        <dbReference type="Proteomes" id="UP000037395"/>
    </source>
</evidence>
<feature type="binding site" evidence="10">
    <location>
        <position position="297"/>
    </location>
    <ligand>
        <name>substrate</name>
    </ligand>
</feature>
<dbReference type="GO" id="GO:0051539">
    <property type="term" value="F:4 iron, 4 sulfur cluster binding"/>
    <property type="evidence" value="ECO:0007669"/>
    <property type="project" value="UniProtKB-KW"/>
</dbReference>
<keyword evidence="15" id="KW-1185">Reference proteome</keyword>
<dbReference type="SFLD" id="SFLDS00113">
    <property type="entry name" value="Radical_SAM_Phosphomethylpyrim"/>
    <property type="match status" value="1"/>
</dbReference>
<feature type="region of interest" description="Disordered" evidence="11">
    <location>
        <begin position="93"/>
        <end position="117"/>
    </location>
</feature>
<feature type="region of interest" description="Disordered" evidence="11">
    <location>
        <begin position="52"/>
        <end position="71"/>
    </location>
</feature>
<comment type="pathway">
    <text evidence="10">Cofactor biosynthesis; thiamine diphosphate biosynthesis.</text>
</comment>
<keyword evidence="5 10" id="KW-0862">Zinc</keyword>
<reference evidence="13" key="1">
    <citation type="journal article" date="2014" name="Int. J. Syst. Evol. Microbiol.">
        <title>Complete genome sequence of Corynebacterium casei LMG S-19264T (=DSM 44701T), isolated from a smear-ripened cheese.</title>
        <authorList>
            <consortium name="US DOE Joint Genome Institute (JGI-PGF)"/>
            <person name="Walter F."/>
            <person name="Albersmeier A."/>
            <person name="Kalinowski J."/>
            <person name="Ruckert C."/>
        </authorList>
    </citation>
    <scope>NUCLEOTIDE SEQUENCE</scope>
    <source>
        <strain evidence="13">JCM 4434</strain>
    </source>
</reference>
<keyword evidence="3 10" id="KW-0949">S-adenosyl-L-methionine</keyword>
<feature type="binding site" evidence="10">
    <location>
        <position position="548"/>
    </location>
    <ligand>
        <name>[4Fe-4S] cluster</name>
        <dbReference type="ChEBI" id="CHEBI:49883"/>
        <note>4Fe-4S-S-AdoMet</note>
    </ligand>
</feature>
<feature type="binding site" evidence="10">
    <location>
        <begin position="358"/>
        <end position="361"/>
    </location>
    <ligand>
        <name>substrate</name>
    </ligand>
</feature>
<keyword evidence="8 10" id="KW-0411">Iron-sulfur</keyword>
<dbReference type="GO" id="GO:0070284">
    <property type="term" value="F:phosphomethylpyrimidine synthase activity"/>
    <property type="evidence" value="ECO:0007669"/>
    <property type="project" value="UniProtKB-EC"/>
</dbReference>
<evidence type="ECO:0000256" key="3">
    <source>
        <dbReference type="ARBA" id="ARBA00022691"/>
    </source>
</evidence>
<evidence type="ECO:0000256" key="6">
    <source>
        <dbReference type="ARBA" id="ARBA00022977"/>
    </source>
</evidence>